<reference evidence="2" key="2">
    <citation type="submission" date="2023-08" db="EMBL/GenBank/DDBJ databases">
        <title>Vibrio cholerae Outbreaks in Tanzania Exemplify Founder Flush: Simultaneous Increases in Population Size and Genetic Diversity.</title>
        <authorList>
            <person name="Debes A.K."/>
            <person name="Mohammed A."/>
            <person name="Maseke I."/>
            <person name="Almeida M."/>
            <person name="Li S."/>
            <person name="Matimba H."/>
            <person name="Joachim A."/>
            <person name="Mizinduko M."/>
            <person name="Nyanga S."/>
            <person name="Kelly M."/>
            <person name="Kachwamba Y."/>
            <person name="Schaffer A.M."/>
            <person name="Nyanga A.S."/>
            <person name="Mghamba J."/>
            <person name="Mosha F.S."/>
            <person name="Sack D.A."/>
            <person name="Stine O.C."/>
        </authorList>
    </citation>
    <scope>NUCLEOTIDE SEQUENCE</scope>
    <source>
        <strain evidence="2">TDS0091212</strain>
    </source>
</reference>
<gene>
    <name evidence="2" type="ORF">KIN13_06355</name>
</gene>
<feature type="signal peptide" evidence="1">
    <location>
        <begin position="1"/>
        <end position="23"/>
    </location>
</feature>
<dbReference type="RefSeq" id="WP_213420888.1">
    <property type="nucleotide sequence ID" value="NZ_JAHBND010000308.1"/>
</dbReference>
<evidence type="ECO:0000313" key="2">
    <source>
        <dbReference type="EMBL" id="MBS7673055.1"/>
    </source>
</evidence>
<organism evidence="2 3">
    <name type="scientific">Vibrio cholerae</name>
    <dbReference type="NCBI Taxonomy" id="666"/>
    <lineage>
        <taxon>Bacteria</taxon>
        <taxon>Pseudomonadati</taxon>
        <taxon>Pseudomonadota</taxon>
        <taxon>Gammaproteobacteria</taxon>
        <taxon>Vibrionales</taxon>
        <taxon>Vibrionaceae</taxon>
        <taxon>Vibrio</taxon>
    </lineage>
</organism>
<comment type="caution">
    <text evidence="2">The sequence shown here is derived from an EMBL/GenBank/DDBJ whole genome shotgun (WGS) entry which is preliminary data.</text>
</comment>
<evidence type="ECO:0000256" key="1">
    <source>
        <dbReference type="SAM" id="SignalP"/>
    </source>
</evidence>
<dbReference type="AlphaFoldDB" id="A0AAW4KKH5"/>
<evidence type="ECO:0000313" key="3">
    <source>
        <dbReference type="Proteomes" id="UP001196338"/>
    </source>
</evidence>
<protein>
    <submittedName>
        <fullName evidence="2">Uncharacterized protein</fullName>
    </submittedName>
</protein>
<dbReference type="Proteomes" id="UP001196338">
    <property type="component" value="Unassembled WGS sequence"/>
</dbReference>
<keyword evidence="1" id="KW-0732">Signal</keyword>
<feature type="non-terminal residue" evidence="2">
    <location>
        <position position="74"/>
    </location>
</feature>
<name>A0AAW4KKH5_VIBCL</name>
<feature type="chain" id="PRO_5043475925" evidence="1">
    <location>
        <begin position="24"/>
        <end position="74"/>
    </location>
</feature>
<dbReference type="EMBL" id="JAHBND010000308">
    <property type="protein sequence ID" value="MBS7673055.1"/>
    <property type="molecule type" value="Genomic_DNA"/>
</dbReference>
<proteinExistence type="predicted"/>
<reference evidence="2" key="1">
    <citation type="submission" date="2021-05" db="EMBL/GenBank/DDBJ databases">
        <authorList>
            <person name="Stine C."/>
        </authorList>
    </citation>
    <scope>NUCLEOTIDE SEQUENCE</scope>
    <source>
        <strain evidence="2">TDS0091212</strain>
    </source>
</reference>
<sequence length="74" mass="8023">MKFSVRVGAWLLVLVPLLGAAEAAPEPDLGIDGLQLYGRSTVENYQLDLKASQRQWLQAKGALKLGVTSVNYPP</sequence>
<accession>A0AAW4KKH5</accession>